<dbReference type="Proteomes" id="UP000439591">
    <property type="component" value="Unassembled WGS sequence"/>
</dbReference>
<evidence type="ECO:0000256" key="2">
    <source>
        <dbReference type="ARBA" id="ARBA00009149"/>
    </source>
</evidence>
<keyword evidence="8" id="KW-1185">Reference proteome</keyword>
<name>A0A5S9NLA4_9GAMM</name>
<sequence>MQTSVGSPLLNNDVKPKNNVSNSLGSDAAESGASFNKLLGDAQAGGSAASHNESGDQLSGDVDIFSDSLSEFGVEGGLLPDSGEDMPFFAATADELSQQEVGDERSDLFALQQSQLDWSKRPSALTGSQIGINSADIADGMTDSGDIAAAAFAKQTENMSDLKTSASLLGGSAAELSKPTTGFATAMQLSSAANLMPAKMTNPTLDVSADSGLSIELPTALVSKSSDASTLRAPVNLAVTQNALTDPAWSQAMSAKISWMAGNGVHTATMQLHPAELGSIHVQLSVQGEATTVQIQAQSKDTSELMEKMMPRLHSGLENQGLRLEEAKVSHNPNLNDNASANGGQQQAAGQTADEGSETAKNNNINQSGLVDNGADEEGSLVGAMNVDVVLQNSGVDYYA</sequence>
<proteinExistence type="inferred from homology"/>
<feature type="region of interest" description="Disordered" evidence="4">
    <location>
        <begin position="42"/>
        <end position="62"/>
    </location>
</feature>
<dbReference type="Gene3D" id="3.30.750.140">
    <property type="match status" value="1"/>
</dbReference>
<keyword evidence="3" id="KW-1005">Bacterial flagellum biogenesis</keyword>
<organism evidence="6 8">
    <name type="scientific">Zhongshania aliphaticivorans</name>
    <dbReference type="NCBI Taxonomy" id="1470434"/>
    <lineage>
        <taxon>Bacteria</taxon>
        <taxon>Pseudomonadati</taxon>
        <taxon>Pseudomonadota</taxon>
        <taxon>Gammaproteobacteria</taxon>
        <taxon>Cellvibrionales</taxon>
        <taxon>Spongiibacteraceae</taxon>
        <taxon>Zhongshania</taxon>
    </lineage>
</organism>
<evidence type="ECO:0000256" key="4">
    <source>
        <dbReference type="SAM" id="MobiDB-lite"/>
    </source>
</evidence>
<evidence type="ECO:0000313" key="9">
    <source>
        <dbReference type="Proteomes" id="UP000439591"/>
    </source>
</evidence>
<dbReference type="RefSeq" id="WP_159268651.1">
    <property type="nucleotide sequence ID" value="NZ_CACSIK010000001.1"/>
</dbReference>
<dbReference type="InterPro" id="IPR052563">
    <property type="entry name" value="FliK"/>
</dbReference>
<protein>
    <recommendedName>
        <fullName evidence="5">Flagellar hook-length control protein-like C-terminal domain-containing protein</fullName>
    </recommendedName>
</protein>
<dbReference type="EMBL" id="CACSIM010000002">
    <property type="protein sequence ID" value="CAA0098218.1"/>
    <property type="molecule type" value="Genomic_DNA"/>
</dbReference>
<evidence type="ECO:0000256" key="3">
    <source>
        <dbReference type="ARBA" id="ARBA00022795"/>
    </source>
</evidence>
<feature type="region of interest" description="Disordered" evidence="4">
    <location>
        <begin position="1"/>
        <end position="28"/>
    </location>
</feature>
<dbReference type="GO" id="GO:0044780">
    <property type="term" value="P:bacterial-type flagellum assembly"/>
    <property type="evidence" value="ECO:0007669"/>
    <property type="project" value="InterPro"/>
</dbReference>
<dbReference type="CDD" id="cd17470">
    <property type="entry name" value="T3SS_Flik_C"/>
    <property type="match status" value="1"/>
</dbReference>
<evidence type="ECO:0000259" key="5">
    <source>
        <dbReference type="Pfam" id="PF02120"/>
    </source>
</evidence>
<feature type="domain" description="Flagellar hook-length control protein-like C-terminal" evidence="5">
    <location>
        <begin position="256"/>
        <end position="334"/>
    </location>
</feature>
<comment type="function">
    <text evidence="1">Controls the length of the flagellar hook.</text>
</comment>
<evidence type="ECO:0000313" key="7">
    <source>
        <dbReference type="EMBL" id="CAA0098218.1"/>
    </source>
</evidence>
<dbReference type="PANTHER" id="PTHR37533">
    <property type="entry name" value="FLAGELLAR HOOK-LENGTH CONTROL PROTEIN"/>
    <property type="match status" value="1"/>
</dbReference>
<gene>
    <name evidence="6" type="ORF">IHBHHGIJ_02060</name>
    <name evidence="7" type="ORF">KFEGEMFD_01662</name>
</gene>
<dbReference type="Proteomes" id="UP000435877">
    <property type="component" value="Unassembled WGS sequence"/>
</dbReference>
<dbReference type="AlphaFoldDB" id="A0A5S9NLA4"/>
<feature type="compositionally biased region" description="Polar residues" evidence="4">
    <location>
        <begin position="359"/>
        <end position="370"/>
    </location>
</feature>
<comment type="similarity">
    <text evidence="2">Belongs to the FliK family.</text>
</comment>
<evidence type="ECO:0000313" key="8">
    <source>
        <dbReference type="Proteomes" id="UP000435877"/>
    </source>
</evidence>
<accession>A0A5S9NLA4</accession>
<dbReference type="GO" id="GO:0009424">
    <property type="term" value="C:bacterial-type flagellum hook"/>
    <property type="evidence" value="ECO:0007669"/>
    <property type="project" value="InterPro"/>
</dbReference>
<feature type="compositionally biased region" description="Polar residues" evidence="4">
    <location>
        <begin position="1"/>
        <end position="10"/>
    </location>
</feature>
<dbReference type="OrthoDB" id="1792985at2"/>
<dbReference type="PRINTS" id="PR01007">
    <property type="entry name" value="FLGHOOKFLIK"/>
</dbReference>
<evidence type="ECO:0000256" key="1">
    <source>
        <dbReference type="ARBA" id="ARBA00003944"/>
    </source>
</evidence>
<dbReference type="EMBL" id="CACSIK010000001">
    <property type="protein sequence ID" value="CAA0090720.1"/>
    <property type="molecule type" value="Genomic_DNA"/>
</dbReference>
<dbReference type="InterPro" id="IPR038610">
    <property type="entry name" value="FliK-like_C_sf"/>
</dbReference>
<dbReference type="PANTHER" id="PTHR37533:SF2">
    <property type="entry name" value="FLAGELLAR HOOK-LENGTH CONTROL PROTEIN"/>
    <property type="match status" value="1"/>
</dbReference>
<evidence type="ECO:0000313" key="6">
    <source>
        <dbReference type="EMBL" id="CAA0090720.1"/>
    </source>
</evidence>
<feature type="compositionally biased region" description="Low complexity" evidence="4">
    <location>
        <begin position="336"/>
        <end position="351"/>
    </location>
</feature>
<dbReference type="InterPro" id="IPR021136">
    <property type="entry name" value="Flagellar_hook_control-like_C"/>
</dbReference>
<reference evidence="8 9" key="1">
    <citation type="submission" date="2019-11" db="EMBL/GenBank/DDBJ databases">
        <authorList>
            <person name="Holert J."/>
        </authorList>
    </citation>
    <scope>NUCLEOTIDE SEQUENCE [LARGE SCALE GENOMIC DNA]</scope>
    <source>
        <strain evidence="7">BC3_2A</strain>
        <strain evidence="6">SB11_1A</strain>
    </source>
</reference>
<feature type="region of interest" description="Disordered" evidence="4">
    <location>
        <begin position="332"/>
        <end position="374"/>
    </location>
</feature>
<dbReference type="InterPro" id="IPR001635">
    <property type="entry name" value="Flag_hook_Flik"/>
</dbReference>
<dbReference type="Pfam" id="PF02120">
    <property type="entry name" value="Flg_hook"/>
    <property type="match status" value="1"/>
</dbReference>